<dbReference type="GO" id="GO:0006779">
    <property type="term" value="P:porphyrin-containing compound biosynthetic process"/>
    <property type="evidence" value="ECO:0007669"/>
    <property type="project" value="InterPro"/>
</dbReference>
<dbReference type="Gene3D" id="3.20.20.210">
    <property type="match status" value="1"/>
</dbReference>
<evidence type="ECO:0000313" key="2">
    <source>
        <dbReference type="EMBL" id="KKK62816.1"/>
    </source>
</evidence>
<organism evidence="2">
    <name type="scientific">marine sediment metagenome</name>
    <dbReference type="NCBI Taxonomy" id="412755"/>
    <lineage>
        <taxon>unclassified sequences</taxon>
        <taxon>metagenomes</taxon>
        <taxon>ecological metagenomes</taxon>
    </lineage>
</organism>
<accession>A0A0F8ZS99</accession>
<dbReference type="InterPro" id="IPR052024">
    <property type="entry name" value="Methanogen_methyltrans"/>
</dbReference>
<feature type="domain" description="Uroporphyrinogen decarboxylase (URO-D)" evidence="1">
    <location>
        <begin position="3"/>
        <end position="194"/>
    </location>
</feature>
<dbReference type="EMBL" id="LAZR01061815">
    <property type="protein sequence ID" value="KKK62816.1"/>
    <property type="molecule type" value="Genomic_DNA"/>
</dbReference>
<dbReference type="InterPro" id="IPR038071">
    <property type="entry name" value="UROD/MetE-like_sf"/>
</dbReference>
<proteinExistence type="predicted"/>
<dbReference type="Pfam" id="PF01208">
    <property type="entry name" value="URO-D"/>
    <property type="match status" value="1"/>
</dbReference>
<sequence length="194" mass="20903">MNAKERVMAVINHQKPDRMPCLGANSTVTYEQMEKVQAFWPEGHENAETMAKQAMAAYTVLGFDAVRVPFSQTFEAEAFGCKVKPGRGVDGNEGIPGIEHPPPYTLDDVPVFPDDFLSRGKIPELLKAVRILKGELGDEVAIIGGIIGPFTIAGSLIDTVPLLKATFKTPEKIPPFLDVAEQAGTALANALIEA</sequence>
<dbReference type="GO" id="GO:0004853">
    <property type="term" value="F:uroporphyrinogen decarboxylase activity"/>
    <property type="evidence" value="ECO:0007669"/>
    <property type="project" value="InterPro"/>
</dbReference>
<dbReference type="InterPro" id="IPR000257">
    <property type="entry name" value="Uroporphyrinogen_deCOase"/>
</dbReference>
<feature type="non-terminal residue" evidence="2">
    <location>
        <position position="194"/>
    </location>
</feature>
<evidence type="ECO:0000259" key="1">
    <source>
        <dbReference type="Pfam" id="PF01208"/>
    </source>
</evidence>
<comment type="caution">
    <text evidence="2">The sequence shown here is derived from an EMBL/GenBank/DDBJ whole genome shotgun (WGS) entry which is preliminary data.</text>
</comment>
<protein>
    <recommendedName>
        <fullName evidence="1">Uroporphyrinogen decarboxylase (URO-D) domain-containing protein</fullName>
    </recommendedName>
</protein>
<dbReference type="PANTHER" id="PTHR47099">
    <property type="entry name" value="METHYLCOBAMIDE:COM METHYLTRANSFERASE MTBA"/>
    <property type="match status" value="1"/>
</dbReference>
<dbReference type="SUPFAM" id="SSF51726">
    <property type="entry name" value="UROD/MetE-like"/>
    <property type="match status" value="1"/>
</dbReference>
<dbReference type="PANTHER" id="PTHR47099:SF1">
    <property type="entry name" value="METHYLCOBAMIDE:COM METHYLTRANSFERASE MTBA"/>
    <property type="match status" value="1"/>
</dbReference>
<name>A0A0F8ZS99_9ZZZZ</name>
<dbReference type="AlphaFoldDB" id="A0A0F8ZS99"/>
<reference evidence="2" key="1">
    <citation type="journal article" date="2015" name="Nature">
        <title>Complex archaea that bridge the gap between prokaryotes and eukaryotes.</title>
        <authorList>
            <person name="Spang A."/>
            <person name="Saw J.H."/>
            <person name="Jorgensen S.L."/>
            <person name="Zaremba-Niedzwiedzka K."/>
            <person name="Martijn J."/>
            <person name="Lind A.E."/>
            <person name="van Eijk R."/>
            <person name="Schleper C."/>
            <person name="Guy L."/>
            <person name="Ettema T.J."/>
        </authorList>
    </citation>
    <scope>NUCLEOTIDE SEQUENCE</scope>
</reference>
<gene>
    <name evidence="2" type="ORF">LCGC14_3000560</name>
</gene>